<evidence type="ECO:0008006" key="2">
    <source>
        <dbReference type="Google" id="ProtNLM"/>
    </source>
</evidence>
<sequence length="123" mass="14726">MECFRKLSEAKNRNEITAMHPELFDIYRKFVENLENARPEELIVRRVLGTLEHSRRSLEASAVREYEKLGIKVMPGMTLEFLVVDSKRKIVKLRDFGNFDRSYYLRLLEKAWKEIEFVFRPIS</sequence>
<gene>
    <name evidence="1" type="ORF">ENT52_02405</name>
</gene>
<name>A0A7J3M137_ARCFL</name>
<protein>
    <recommendedName>
        <fullName evidence="2">DNA-directed DNA polymerase</fullName>
    </recommendedName>
</protein>
<reference evidence="1" key="1">
    <citation type="journal article" date="2020" name="mSystems">
        <title>Genome- and Community-Level Interaction Insights into Carbon Utilization and Element Cycling Functions of Hydrothermarchaeota in Hydrothermal Sediment.</title>
        <authorList>
            <person name="Zhou Z."/>
            <person name="Liu Y."/>
            <person name="Xu W."/>
            <person name="Pan J."/>
            <person name="Luo Z.H."/>
            <person name="Li M."/>
        </authorList>
    </citation>
    <scope>NUCLEOTIDE SEQUENCE [LARGE SCALE GENOMIC DNA]</scope>
    <source>
        <strain evidence="1">SpSt-587</strain>
    </source>
</reference>
<accession>A0A7J3M137</accession>
<comment type="caution">
    <text evidence="1">The sequence shown here is derived from an EMBL/GenBank/DDBJ whole genome shotgun (WGS) entry which is preliminary data.</text>
</comment>
<dbReference type="AlphaFoldDB" id="A0A7J3M137"/>
<proteinExistence type="predicted"/>
<evidence type="ECO:0000313" key="1">
    <source>
        <dbReference type="EMBL" id="HGT82563.1"/>
    </source>
</evidence>
<dbReference type="EMBL" id="DSYZ01000055">
    <property type="protein sequence ID" value="HGT82563.1"/>
    <property type="molecule type" value="Genomic_DNA"/>
</dbReference>
<organism evidence="1">
    <name type="scientific">Archaeoglobus fulgidus</name>
    <dbReference type="NCBI Taxonomy" id="2234"/>
    <lineage>
        <taxon>Archaea</taxon>
        <taxon>Methanobacteriati</taxon>
        <taxon>Methanobacteriota</taxon>
        <taxon>Archaeoglobi</taxon>
        <taxon>Archaeoglobales</taxon>
        <taxon>Archaeoglobaceae</taxon>
        <taxon>Archaeoglobus</taxon>
    </lineage>
</organism>